<reference evidence="5 6" key="1">
    <citation type="submission" date="2018-06" db="EMBL/GenBank/DDBJ databases">
        <title>Streptacidiphilus pinicola sp. nov., isolated from pine grove soil.</title>
        <authorList>
            <person name="Roh S.G."/>
            <person name="Park S."/>
            <person name="Kim M.-K."/>
            <person name="Yun B.-R."/>
            <person name="Park J."/>
            <person name="Kim M.J."/>
            <person name="Kim Y.S."/>
            <person name="Kim S.B."/>
        </authorList>
    </citation>
    <scope>NUCLEOTIDE SEQUENCE [LARGE SCALE GENOMIC DNA]</scope>
    <source>
        <strain evidence="5 6">MMS16-CNU450</strain>
    </source>
</reference>
<dbReference type="Gene3D" id="3.10.580.10">
    <property type="entry name" value="CBS-domain"/>
    <property type="match status" value="1"/>
</dbReference>
<keyword evidence="1 2" id="KW-0129">CBS domain</keyword>
<accession>A0A2X0ITX9</accession>
<feature type="domain" description="CBS" evidence="4">
    <location>
        <begin position="30"/>
        <end position="87"/>
    </location>
</feature>
<feature type="region of interest" description="Disordered" evidence="3">
    <location>
        <begin position="1"/>
        <end position="24"/>
    </location>
</feature>
<evidence type="ECO:0000313" key="5">
    <source>
        <dbReference type="EMBL" id="RAG86801.1"/>
    </source>
</evidence>
<proteinExistence type="predicted"/>
<dbReference type="InterPro" id="IPR046342">
    <property type="entry name" value="CBS_dom_sf"/>
</dbReference>
<evidence type="ECO:0000256" key="2">
    <source>
        <dbReference type="PROSITE-ProRule" id="PRU00703"/>
    </source>
</evidence>
<dbReference type="RefSeq" id="WP_111499495.1">
    <property type="nucleotide sequence ID" value="NZ_QKYN01000020.1"/>
</dbReference>
<dbReference type="OrthoDB" id="3851408at2"/>
<dbReference type="Proteomes" id="UP000248889">
    <property type="component" value="Unassembled WGS sequence"/>
</dbReference>
<dbReference type="SUPFAM" id="SSF54631">
    <property type="entry name" value="CBS-domain pair"/>
    <property type="match status" value="1"/>
</dbReference>
<dbReference type="PROSITE" id="PS51371">
    <property type="entry name" value="CBS"/>
    <property type="match status" value="2"/>
</dbReference>
<dbReference type="Pfam" id="PF00571">
    <property type="entry name" value="CBS"/>
    <property type="match status" value="2"/>
</dbReference>
<protein>
    <recommendedName>
        <fullName evidence="4">CBS domain-containing protein</fullName>
    </recommendedName>
</protein>
<evidence type="ECO:0000259" key="4">
    <source>
        <dbReference type="PROSITE" id="PS51371"/>
    </source>
</evidence>
<sequence>MTRTVNRPSGDGAPLPQTSVPRHRRVGELMTQQVFAIEPDADFTAALAALRETGHEDLPVVDKQGRPMGIVCAPDLLAKLAATALPEASLFETRRTREIRRRAGAVAVSELMTTPVCTITAQDTAAEAALLALRHRVHHLPVVDEHRRLVGLVTLTDLLEALRRTDAEIEAEVRIVALGYEFGVKAATLHVTCERGRVLLDARTSLRTQAERLIARVRTVEGVVDLAETVRWEIDDSLRPGAPKA</sequence>
<gene>
    <name evidence="5" type="ORF">DN069_04485</name>
</gene>
<evidence type="ECO:0000256" key="3">
    <source>
        <dbReference type="SAM" id="MobiDB-lite"/>
    </source>
</evidence>
<dbReference type="SMART" id="SM00116">
    <property type="entry name" value="CBS"/>
    <property type="match status" value="2"/>
</dbReference>
<dbReference type="AlphaFoldDB" id="A0A2X0ITX9"/>
<name>A0A2X0ITX9_9ACTN</name>
<evidence type="ECO:0000256" key="1">
    <source>
        <dbReference type="ARBA" id="ARBA00023122"/>
    </source>
</evidence>
<dbReference type="PANTHER" id="PTHR43080">
    <property type="entry name" value="CBS DOMAIN-CONTAINING PROTEIN CBSX3, MITOCHONDRIAL"/>
    <property type="match status" value="1"/>
</dbReference>
<dbReference type="InterPro" id="IPR051257">
    <property type="entry name" value="Diverse_CBS-Domain"/>
</dbReference>
<organism evidence="5 6">
    <name type="scientific">Streptacidiphilus pinicola</name>
    <dbReference type="NCBI Taxonomy" id="2219663"/>
    <lineage>
        <taxon>Bacteria</taxon>
        <taxon>Bacillati</taxon>
        <taxon>Actinomycetota</taxon>
        <taxon>Actinomycetes</taxon>
        <taxon>Kitasatosporales</taxon>
        <taxon>Streptomycetaceae</taxon>
        <taxon>Streptacidiphilus</taxon>
    </lineage>
</organism>
<keyword evidence="6" id="KW-1185">Reference proteome</keyword>
<dbReference type="EMBL" id="QKYN01000020">
    <property type="protein sequence ID" value="RAG86801.1"/>
    <property type="molecule type" value="Genomic_DNA"/>
</dbReference>
<feature type="domain" description="CBS" evidence="4">
    <location>
        <begin position="112"/>
        <end position="168"/>
    </location>
</feature>
<dbReference type="PANTHER" id="PTHR43080:SF29">
    <property type="entry name" value="OS02G0818000 PROTEIN"/>
    <property type="match status" value="1"/>
</dbReference>
<comment type="caution">
    <text evidence="5">The sequence shown here is derived from an EMBL/GenBank/DDBJ whole genome shotgun (WGS) entry which is preliminary data.</text>
</comment>
<evidence type="ECO:0000313" key="6">
    <source>
        <dbReference type="Proteomes" id="UP000248889"/>
    </source>
</evidence>
<dbReference type="InterPro" id="IPR000644">
    <property type="entry name" value="CBS_dom"/>
</dbReference>